<gene>
    <name evidence="5" type="ORF">IAD51_00705</name>
</gene>
<evidence type="ECO:0000259" key="4">
    <source>
        <dbReference type="PROSITE" id="PS50893"/>
    </source>
</evidence>
<dbReference type="Pfam" id="PF00005">
    <property type="entry name" value="ABC_tran"/>
    <property type="match status" value="1"/>
</dbReference>
<dbReference type="GO" id="GO:0005524">
    <property type="term" value="F:ATP binding"/>
    <property type="evidence" value="ECO:0007669"/>
    <property type="project" value="UniProtKB-KW"/>
</dbReference>
<reference evidence="5" key="1">
    <citation type="submission" date="2020-10" db="EMBL/GenBank/DDBJ databases">
        <authorList>
            <person name="Gilroy R."/>
        </authorList>
    </citation>
    <scope>NUCLEOTIDE SEQUENCE</scope>
    <source>
        <strain evidence="5">1063</strain>
    </source>
</reference>
<reference evidence="5" key="2">
    <citation type="journal article" date="2021" name="PeerJ">
        <title>Extensive microbial diversity within the chicken gut microbiome revealed by metagenomics and culture.</title>
        <authorList>
            <person name="Gilroy R."/>
            <person name="Ravi A."/>
            <person name="Getino M."/>
            <person name="Pursley I."/>
            <person name="Horton D.L."/>
            <person name="Alikhan N.F."/>
            <person name="Baker D."/>
            <person name="Gharbi K."/>
            <person name="Hall N."/>
            <person name="Watson M."/>
            <person name="Adriaenssens E.M."/>
            <person name="Foster-Nyarko E."/>
            <person name="Jarju S."/>
            <person name="Secka A."/>
            <person name="Antonio M."/>
            <person name="Oren A."/>
            <person name="Chaudhuri R.R."/>
            <person name="La Ragione R."/>
            <person name="Hildebrand F."/>
            <person name="Pallen M.J."/>
        </authorList>
    </citation>
    <scope>NUCLEOTIDE SEQUENCE</scope>
    <source>
        <strain evidence="5">1063</strain>
    </source>
</reference>
<organism evidence="5 6">
    <name type="scientific">Candidatus Limadaptatus stercorigallinarum</name>
    <dbReference type="NCBI Taxonomy" id="2840845"/>
    <lineage>
        <taxon>Bacteria</taxon>
        <taxon>Bacillati</taxon>
        <taxon>Bacillota</taxon>
        <taxon>Clostridia</taxon>
        <taxon>Eubacteriales</taxon>
        <taxon>Candidatus Limadaptatus</taxon>
    </lineage>
</organism>
<dbReference type="GO" id="GO:0016887">
    <property type="term" value="F:ATP hydrolysis activity"/>
    <property type="evidence" value="ECO:0007669"/>
    <property type="project" value="InterPro"/>
</dbReference>
<keyword evidence="3 5" id="KW-0067">ATP-binding</keyword>
<evidence type="ECO:0000256" key="2">
    <source>
        <dbReference type="ARBA" id="ARBA00022741"/>
    </source>
</evidence>
<dbReference type="PROSITE" id="PS00211">
    <property type="entry name" value="ABC_TRANSPORTER_1"/>
    <property type="match status" value="1"/>
</dbReference>
<name>A0A9D1L290_9FIRM</name>
<dbReference type="InterPro" id="IPR003439">
    <property type="entry name" value="ABC_transporter-like_ATP-bd"/>
</dbReference>
<protein>
    <submittedName>
        <fullName evidence="5">ABC transporter ATP-binding protein</fullName>
    </submittedName>
</protein>
<comment type="caution">
    <text evidence="5">The sequence shown here is derived from an EMBL/GenBank/DDBJ whole genome shotgun (WGS) entry which is preliminary data.</text>
</comment>
<sequence length="241" mass="26101">MDGIEIRGLTVAYGEKRIFDGLDLSLRGGAVNVVLGSSGVGKTTLLNAVAGLVPHGGSIDVPQGGISYIFQKDRLIPGISVRKNLDLVLRSKIADKNERREKIDEVLRRLEISDQAEKYPSELSGGQAQRVSMARAFLYPSSVLLMDEPFRALDLGLKLRLMAAFRGLLAASPRTVVYVTHDIDECVLAADRWILLGGSPAAVDAEGDIDVPAEERGTSAQELAEVRAELFARLMAQNTEE</sequence>
<dbReference type="SMART" id="SM00382">
    <property type="entry name" value="AAA"/>
    <property type="match status" value="1"/>
</dbReference>
<evidence type="ECO:0000313" key="5">
    <source>
        <dbReference type="EMBL" id="HIU20752.1"/>
    </source>
</evidence>
<dbReference type="EMBL" id="DVMN01000010">
    <property type="protein sequence ID" value="HIU20752.1"/>
    <property type="molecule type" value="Genomic_DNA"/>
</dbReference>
<dbReference type="InterPro" id="IPR050166">
    <property type="entry name" value="ABC_transporter_ATP-bind"/>
</dbReference>
<keyword evidence="1" id="KW-0813">Transport</keyword>
<dbReference type="Gene3D" id="3.40.50.300">
    <property type="entry name" value="P-loop containing nucleotide triphosphate hydrolases"/>
    <property type="match status" value="1"/>
</dbReference>
<accession>A0A9D1L290</accession>
<dbReference type="InterPro" id="IPR003593">
    <property type="entry name" value="AAA+_ATPase"/>
</dbReference>
<feature type="domain" description="ABC transporter" evidence="4">
    <location>
        <begin position="4"/>
        <end position="223"/>
    </location>
</feature>
<proteinExistence type="predicted"/>
<evidence type="ECO:0000256" key="1">
    <source>
        <dbReference type="ARBA" id="ARBA00022448"/>
    </source>
</evidence>
<dbReference type="AlphaFoldDB" id="A0A9D1L290"/>
<dbReference type="PROSITE" id="PS50893">
    <property type="entry name" value="ABC_TRANSPORTER_2"/>
    <property type="match status" value="1"/>
</dbReference>
<dbReference type="InterPro" id="IPR027417">
    <property type="entry name" value="P-loop_NTPase"/>
</dbReference>
<dbReference type="SUPFAM" id="SSF52540">
    <property type="entry name" value="P-loop containing nucleoside triphosphate hydrolases"/>
    <property type="match status" value="1"/>
</dbReference>
<dbReference type="PANTHER" id="PTHR42788:SF19">
    <property type="entry name" value="ALIPHATIC SULFONATES IMPORT ATP-BINDING PROTEIN SSUB 2"/>
    <property type="match status" value="1"/>
</dbReference>
<dbReference type="Proteomes" id="UP000824088">
    <property type="component" value="Unassembled WGS sequence"/>
</dbReference>
<keyword evidence="2" id="KW-0547">Nucleotide-binding</keyword>
<dbReference type="PANTHER" id="PTHR42788">
    <property type="entry name" value="TAURINE IMPORT ATP-BINDING PROTEIN-RELATED"/>
    <property type="match status" value="1"/>
</dbReference>
<dbReference type="InterPro" id="IPR017871">
    <property type="entry name" value="ABC_transporter-like_CS"/>
</dbReference>
<evidence type="ECO:0000256" key="3">
    <source>
        <dbReference type="ARBA" id="ARBA00022840"/>
    </source>
</evidence>
<evidence type="ECO:0000313" key="6">
    <source>
        <dbReference type="Proteomes" id="UP000824088"/>
    </source>
</evidence>